<accession>A0AAV9I959</accession>
<protein>
    <recommendedName>
        <fullName evidence="3">Ubiquitin-like domain-containing protein</fullName>
    </recommendedName>
</protein>
<dbReference type="AlphaFoldDB" id="A0AAV9I959"/>
<evidence type="ECO:0000256" key="2">
    <source>
        <dbReference type="SAM" id="Phobius"/>
    </source>
</evidence>
<keyword evidence="5" id="KW-1185">Reference proteome</keyword>
<keyword evidence="2" id="KW-0472">Membrane</keyword>
<dbReference type="Proteomes" id="UP001300502">
    <property type="component" value="Unassembled WGS sequence"/>
</dbReference>
<dbReference type="PROSITE" id="PS50053">
    <property type="entry name" value="UBIQUITIN_2"/>
    <property type="match status" value="1"/>
</dbReference>
<feature type="transmembrane region" description="Helical" evidence="2">
    <location>
        <begin position="372"/>
        <end position="391"/>
    </location>
</feature>
<evidence type="ECO:0000256" key="1">
    <source>
        <dbReference type="SAM" id="MobiDB-lite"/>
    </source>
</evidence>
<dbReference type="SUPFAM" id="SSF54236">
    <property type="entry name" value="Ubiquitin-like"/>
    <property type="match status" value="1"/>
</dbReference>
<feature type="transmembrane region" description="Helical" evidence="2">
    <location>
        <begin position="305"/>
        <end position="330"/>
    </location>
</feature>
<dbReference type="EMBL" id="JANCYU010000020">
    <property type="protein sequence ID" value="KAK4523804.1"/>
    <property type="molecule type" value="Genomic_DNA"/>
</dbReference>
<feature type="region of interest" description="Disordered" evidence="1">
    <location>
        <begin position="227"/>
        <end position="265"/>
    </location>
</feature>
<name>A0AAV9I959_9RHOD</name>
<sequence length="404" mass="44879">MSSVEDVSSDSLETSATNSGSDSVSIVIKRPREDNNGNNFECTVSKHLTVGELKQLLEQKHPAHPAQHIQQLIYGGKILGDPERIECILSSSLYHVSETIKPVLYLVLKGEGSTKAEGNSGSSSTAGGNHIAEAQIQPQNVPQTTEGLSSPQAAQNTSTESAVTETMELQRMLQNYFSQLEVSLREWSRHLEQLADISGDIARGSSSSENSGFGNGTNVDAIHTASSETMQRSQGSTSSQQRANPHGLDRNPSHDVRRREPARQQPEMAAPVFQRGFVLQFQVDWQLLMKLIFLVLLLGQDGDPFRFYVLLFFAALVYLYQTGALSGIVARISSWLHSTAIVRPPNISRASDRTEDLSERRTSRFRQIVRSIYLKIYVFLYSFICSLFPAWQPDAAERPRQHED</sequence>
<gene>
    <name evidence="4" type="ORF">GAYE_SCF00G1700</name>
</gene>
<feature type="region of interest" description="Disordered" evidence="1">
    <location>
        <begin position="1"/>
        <end position="25"/>
    </location>
</feature>
<feature type="domain" description="Ubiquitin-like" evidence="3">
    <location>
        <begin position="24"/>
        <end position="81"/>
    </location>
</feature>
<keyword evidence="2" id="KW-1133">Transmembrane helix</keyword>
<organism evidence="4 5">
    <name type="scientific">Galdieria yellowstonensis</name>
    <dbReference type="NCBI Taxonomy" id="3028027"/>
    <lineage>
        <taxon>Eukaryota</taxon>
        <taxon>Rhodophyta</taxon>
        <taxon>Bangiophyceae</taxon>
        <taxon>Galdieriales</taxon>
        <taxon>Galdieriaceae</taxon>
        <taxon>Galdieria</taxon>
    </lineage>
</organism>
<feature type="compositionally biased region" description="Low complexity" evidence="1">
    <location>
        <begin position="231"/>
        <end position="242"/>
    </location>
</feature>
<dbReference type="PANTHER" id="PTHR36787">
    <property type="entry name" value="TRANSMEMBRANE PROTEIN"/>
    <property type="match status" value="1"/>
</dbReference>
<proteinExistence type="predicted"/>
<dbReference type="InterPro" id="IPR000626">
    <property type="entry name" value="Ubiquitin-like_dom"/>
</dbReference>
<feature type="compositionally biased region" description="Low complexity" evidence="1">
    <location>
        <begin position="204"/>
        <end position="218"/>
    </location>
</feature>
<evidence type="ECO:0000313" key="5">
    <source>
        <dbReference type="Proteomes" id="UP001300502"/>
    </source>
</evidence>
<comment type="caution">
    <text evidence="4">The sequence shown here is derived from an EMBL/GenBank/DDBJ whole genome shotgun (WGS) entry which is preliminary data.</text>
</comment>
<feature type="region of interest" description="Disordered" evidence="1">
    <location>
        <begin position="141"/>
        <end position="164"/>
    </location>
</feature>
<feature type="region of interest" description="Disordered" evidence="1">
    <location>
        <begin position="201"/>
        <end position="220"/>
    </location>
</feature>
<dbReference type="Gene3D" id="3.10.20.90">
    <property type="entry name" value="Phosphatidylinositol 3-kinase Catalytic Subunit, Chain A, domain 1"/>
    <property type="match status" value="1"/>
</dbReference>
<evidence type="ECO:0000313" key="4">
    <source>
        <dbReference type="EMBL" id="KAK4523804.1"/>
    </source>
</evidence>
<feature type="compositionally biased region" description="Low complexity" evidence="1">
    <location>
        <begin position="1"/>
        <end position="15"/>
    </location>
</feature>
<feature type="compositionally biased region" description="Basic and acidic residues" evidence="1">
    <location>
        <begin position="247"/>
        <end position="262"/>
    </location>
</feature>
<dbReference type="Pfam" id="PF00240">
    <property type="entry name" value="ubiquitin"/>
    <property type="match status" value="1"/>
</dbReference>
<evidence type="ECO:0000259" key="3">
    <source>
        <dbReference type="PROSITE" id="PS50053"/>
    </source>
</evidence>
<keyword evidence="2" id="KW-0812">Transmembrane</keyword>
<reference evidence="4 5" key="1">
    <citation type="submission" date="2022-07" db="EMBL/GenBank/DDBJ databases">
        <title>Genome-wide signatures of adaptation to extreme environments.</title>
        <authorList>
            <person name="Cho C.H."/>
            <person name="Yoon H.S."/>
        </authorList>
    </citation>
    <scope>NUCLEOTIDE SEQUENCE [LARGE SCALE GENOMIC DNA]</scope>
    <source>
        <strain evidence="4 5">108.79 E11</strain>
    </source>
</reference>
<dbReference type="InterPro" id="IPR029071">
    <property type="entry name" value="Ubiquitin-like_domsf"/>
</dbReference>